<dbReference type="RefSeq" id="WP_012828210.1">
    <property type="nucleotide sequence ID" value="NC_013440.1"/>
</dbReference>
<dbReference type="eggNOG" id="COG1196">
    <property type="taxonomic scope" value="Bacteria"/>
</dbReference>
<dbReference type="KEGG" id="hoh:Hoch_3106"/>
<feature type="transmembrane region" description="Helical" evidence="3">
    <location>
        <begin position="262"/>
        <end position="286"/>
    </location>
</feature>
<keyword evidence="3" id="KW-0472">Membrane</keyword>
<keyword evidence="1" id="KW-0175">Coiled coil</keyword>
<keyword evidence="3" id="KW-1133">Transmembrane helix</keyword>
<reference evidence="6 7" key="1">
    <citation type="journal article" date="2010" name="Stand. Genomic Sci.">
        <title>Complete genome sequence of Haliangium ochraceum type strain (SMP-2).</title>
        <authorList>
            <consortium name="US DOE Joint Genome Institute (JGI-PGF)"/>
            <person name="Ivanova N."/>
            <person name="Daum C."/>
            <person name="Lang E."/>
            <person name="Abt B."/>
            <person name="Kopitz M."/>
            <person name="Saunders E."/>
            <person name="Lapidus A."/>
            <person name="Lucas S."/>
            <person name="Glavina Del Rio T."/>
            <person name="Nolan M."/>
            <person name="Tice H."/>
            <person name="Copeland A."/>
            <person name="Cheng J.F."/>
            <person name="Chen F."/>
            <person name="Bruce D."/>
            <person name="Goodwin L."/>
            <person name="Pitluck S."/>
            <person name="Mavromatis K."/>
            <person name="Pati A."/>
            <person name="Mikhailova N."/>
            <person name="Chen A."/>
            <person name="Palaniappan K."/>
            <person name="Land M."/>
            <person name="Hauser L."/>
            <person name="Chang Y.J."/>
            <person name="Jeffries C.D."/>
            <person name="Detter J.C."/>
            <person name="Brettin T."/>
            <person name="Rohde M."/>
            <person name="Goker M."/>
            <person name="Bristow J."/>
            <person name="Markowitz V."/>
            <person name="Eisen J.A."/>
            <person name="Hugenholtz P."/>
            <person name="Kyrpides N.C."/>
            <person name="Klenk H.P."/>
        </authorList>
    </citation>
    <scope>NUCLEOTIDE SEQUENCE [LARGE SCALE GENOMIC DNA]</scope>
    <source>
        <strain evidence="7">DSM 14365 / CIP 107738 / JCM 11303 / AJ 13395 / SMP-2</strain>
    </source>
</reference>
<feature type="compositionally biased region" description="Low complexity" evidence="2">
    <location>
        <begin position="314"/>
        <end position="323"/>
    </location>
</feature>
<dbReference type="InterPro" id="IPR025645">
    <property type="entry name" value="DUF4349"/>
</dbReference>
<dbReference type="PROSITE" id="PS51257">
    <property type="entry name" value="PROKAR_LIPOPROTEIN"/>
    <property type="match status" value="1"/>
</dbReference>
<gene>
    <name evidence="6" type="ordered locus">Hoch_3106</name>
</gene>
<dbReference type="HOGENOM" id="CLU_046535_1_2_7"/>
<keyword evidence="3" id="KW-0812">Transmembrane</keyword>
<feature type="coiled-coil region" evidence="1">
    <location>
        <begin position="186"/>
        <end position="213"/>
    </location>
</feature>
<dbReference type="Pfam" id="PF14257">
    <property type="entry name" value="DUF4349"/>
    <property type="match status" value="1"/>
</dbReference>
<feature type="signal peptide" evidence="4">
    <location>
        <begin position="1"/>
        <end position="27"/>
    </location>
</feature>
<dbReference type="EMBL" id="CP001804">
    <property type="protein sequence ID" value="ACY15610.1"/>
    <property type="molecule type" value="Genomic_DNA"/>
</dbReference>
<feature type="chain" id="PRO_5003011491" description="DUF4349 domain-containing protein" evidence="4">
    <location>
        <begin position="28"/>
        <end position="333"/>
    </location>
</feature>
<protein>
    <recommendedName>
        <fullName evidence="5">DUF4349 domain-containing protein</fullName>
    </recommendedName>
</protein>
<feature type="region of interest" description="Disordered" evidence="2">
    <location>
        <begin position="304"/>
        <end position="333"/>
    </location>
</feature>
<sequence length="333" mass="36694">MNASRKFCVVVAVAVALLVSCSMKGEADMVASSEPSMAPMDDMMEDELAMDGEPMAQGGDGAARAAALGRKLIRTARLSLMVEDYDQVRPALEALLARAGGLISDAEVNHYSSHRNASLTLRVPAEQLDQILEELRAFGRVDSEALGTEDVTRQYVDTAARLRNLQQTEARLRALLESEGETLASILEVERELTRVRGEIEAFTSQIQQLDERVALATIHLDLRERSPEIVREPDDMWRPMRSLGRNAVRILEVSLGGLIEFVAGLLTALLYVLPWLLPVALVLIFKPRWRRAITGLFRWRRGRAAPDAERPAKTSAETSAKSADPEPPADKG</sequence>
<keyword evidence="4" id="KW-0732">Signal</keyword>
<evidence type="ECO:0000313" key="7">
    <source>
        <dbReference type="Proteomes" id="UP000001880"/>
    </source>
</evidence>
<evidence type="ECO:0000256" key="3">
    <source>
        <dbReference type="SAM" id="Phobius"/>
    </source>
</evidence>
<name>D0LSB1_HALO1</name>
<dbReference type="OrthoDB" id="9808253at2"/>
<dbReference type="Proteomes" id="UP000001880">
    <property type="component" value="Chromosome"/>
</dbReference>
<evidence type="ECO:0000313" key="6">
    <source>
        <dbReference type="EMBL" id="ACY15610.1"/>
    </source>
</evidence>
<dbReference type="AlphaFoldDB" id="D0LSB1"/>
<proteinExistence type="predicted"/>
<organism evidence="6 7">
    <name type="scientific">Haliangium ochraceum (strain DSM 14365 / JCM 11303 / SMP-2)</name>
    <dbReference type="NCBI Taxonomy" id="502025"/>
    <lineage>
        <taxon>Bacteria</taxon>
        <taxon>Pseudomonadati</taxon>
        <taxon>Myxococcota</taxon>
        <taxon>Polyangia</taxon>
        <taxon>Haliangiales</taxon>
        <taxon>Kofleriaceae</taxon>
        <taxon>Haliangium</taxon>
    </lineage>
</organism>
<evidence type="ECO:0000259" key="5">
    <source>
        <dbReference type="Pfam" id="PF14257"/>
    </source>
</evidence>
<evidence type="ECO:0000256" key="1">
    <source>
        <dbReference type="SAM" id="Coils"/>
    </source>
</evidence>
<accession>D0LSB1</accession>
<evidence type="ECO:0000256" key="2">
    <source>
        <dbReference type="SAM" id="MobiDB-lite"/>
    </source>
</evidence>
<keyword evidence="7" id="KW-1185">Reference proteome</keyword>
<evidence type="ECO:0000256" key="4">
    <source>
        <dbReference type="SAM" id="SignalP"/>
    </source>
</evidence>
<feature type="domain" description="DUF4349" evidence="5">
    <location>
        <begin position="70"/>
        <end position="285"/>
    </location>
</feature>